<name>A0A4Y2QFW2_ARAVE</name>
<organism evidence="1 2">
    <name type="scientific">Araneus ventricosus</name>
    <name type="common">Orbweaver spider</name>
    <name type="synonym">Epeira ventricosa</name>
    <dbReference type="NCBI Taxonomy" id="182803"/>
    <lineage>
        <taxon>Eukaryota</taxon>
        <taxon>Metazoa</taxon>
        <taxon>Ecdysozoa</taxon>
        <taxon>Arthropoda</taxon>
        <taxon>Chelicerata</taxon>
        <taxon>Arachnida</taxon>
        <taxon>Araneae</taxon>
        <taxon>Araneomorphae</taxon>
        <taxon>Entelegynae</taxon>
        <taxon>Araneoidea</taxon>
        <taxon>Araneidae</taxon>
        <taxon>Araneus</taxon>
    </lineage>
</organism>
<gene>
    <name evidence="1" type="ORF">AVEN_273363_1</name>
</gene>
<dbReference type="EMBL" id="BGPR01013742">
    <property type="protein sequence ID" value="GBN62010.1"/>
    <property type="molecule type" value="Genomic_DNA"/>
</dbReference>
<sequence>MDVVLHGSLRKDFPTEHVSNHQMLVHLHKNPTEHGSPQCRCCGFLNLHQEPFSNRMLWTENQAQVNGHLPLQQNHLEQFYGSLCRGRVCMSLIFKESNYCSRKIINGVSSLNIGFLKKVRLTCCFRVLFCSVMSPIVRISGFKSKFLNKSHHEI</sequence>
<dbReference type="Proteomes" id="UP000499080">
    <property type="component" value="Unassembled WGS sequence"/>
</dbReference>
<proteinExistence type="predicted"/>
<accession>A0A4Y2QFW2</accession>
<reference evidence="1 2" key="1">
    <citation type="journal article" date="2019" name="Sci. Rep.">
        <title>Orb-weaving spider Araneus ventricosus genome elucidates the spidroin gene catalogue.</title>
        <authorList>
            <person name="Kono N."/>
            <person name="Nakamura H."/>
            <person name="Ohtoshi R."/>
            <person name="Moran D.A.P."/>
            <person name="Shinohara A."/>
            <person name="Yoshida Y."/>
            <person name="Fujiwara M."/>
            <person name="Mori M."/>
            <person name="Tomita M."/>
            <person name="Arakawa K."/>
        </authorList>
    </citation>
    <scope>NUCLEOTIDE SEQUENCE [LARGE SCALE GENOMIC DNA]</scope>
</reference>
<evidence type="ECO:0000313" key="2">
    <source>
        <dbReference type="Proteomes" id="UP000499080"/>
    </source>
</evidence>
<dbReference type="AlphaFoldDB" id="A0A4Y2QFW2"/>
<keyword evidence="2" id="KW-1185">Reference proteome</keyword>
<evidence type="ECO:0000313" key="1">
    <source>
        <dbReference type="EMBL" id="GBN62010.1"/>
    </source>
</evidence>
<comment type="caution">
    <text evidence="1">The sequence shown here is derived from an EMBL/GenBank/DDBJ whole genome shotgun (WGS) entry which is preliminary data.</text>
</comment>
<protein>
    <submittedName>
        <fullName evidence="1">Uncharacterized protein</fullName>
    </submittedName>
</protein>